<keyword evidence="3" id="KW-0282">Flagellum</keyword>
<feature type="region of interest" description="Disordered" evidence="1">
    <location>
        <begin position="438"/>
        <end position="467"/>
    </location>
</feature>
<keyword evidence="4" id="KW-1185">Reference proteome</keyword>
<dbReference type="EMBL" id="SRPG01000086">
    <property type="protein sequence ID" value="TGN60517.1"/>
    <property type="molecule type" value="Genomic_DNA"/>
</dbReference>
<feature type="region of interest" description="Disordered" evidence="1">
    <location>
        <begin position="114"/>
        <end position="165"/>
    </location>
</feature>
<feature type="compositionally biased region" description="Pro residues" evidence="1">
    <location>
        <begin position="189"/>
        <end position="205"/>
    </location>
</feature>
<dbReference type="Pfam" id="PF02120">
    <property type="entry name" value="Flg_hook"/>
    <property type="match status" value="1"/>
</dbReference>
<dbReference type="InterPro" id="IPR021136">
    <property type="entry name" value="Flagellar_hook_control-like_C"/>
</dbReference>
<comment type="caution">
    <text evidence="3">The sequence shown here is derived from an EMBL/GenBank/DDBJ whole genome shotgun (WGS) entry which is preliminary data.</text>
</comment>
<feature type="compositionally biased region" description="Low complexity" evidence="1">
    <location>
        <begin position="206"/>
        <end position="218"/>
    </location>
</feature>
<dbReference type="InterPro" id="IPR038610">
    <property type="entry name" value="FliK-like_C_sf"/>
</dbReference>
<reference evidence="3 4" key="1">
    <citation type="submission" date="2019-03" db="EMBL/GenBank/DDBJ databases">
        <authorList>
            <person name="Li J."/>
        </authorList>
    </citation>
    <scope>NUCLEOTIDE SEQUENCE [LARGE SCALE GENOMIC DNA]</scope>
    <source>
        <strain evidence="3 4">3058</strain>
    </source>
</reference>
<sequence>MAEIQMTPTWPSRAEAVPETVMPLDGDPGFALMPVAAGTSWPLAGAAMPGAPEPGATASDPLARWLEGMLGMTAEFAAPPSRDPVLPTPGAVAVQVEGELAAPLEEPLPVEAETVEAGTDETSVTAEVPGERVNPESPAGIAVPEADAPPVPKTVPKTVEGEMPPTDGMVLRLKEADARVAPQAGPAQVAPPPADARHLGPPPTAAAPAAEAPPAAIAGGKETDPNVASDADQPGQRPLQSDRPIGNARPGHVAADPNGMAGREWQTGARAAVAGPERDAAPNVAMAGTVRSDPDGRASGQRAEQMPALSESGPSPRAGAVPLPGQAEAAINPDARPAPEFRVADLSRPSLSTGIGGPEVAPDPRPVIRQVTDALVITRGDRTEIALSPEELGRIRLVMSGPDRSQITLWAERPETLELVRRNADLLTQQLAEAGVTADSLDFRRDDRGGGPAFPPLEPTEEGEGQAVPTALRVTLAPAPLSDRRVDIRL</sequence>
<feature type="domain" description="Flagellar hook-length control protein-like C-terminal" evidence="2">
    <location>
        <begin position="381"/>
        <end position="448"/>
    </location>
</feature>
<dbReference type="CDD" id="cd17470">
    <property type="entry name" value="T3SS_Flik_C"/>
    <property type="match status" value="1"/>
</dbReference>
<gene>
    <name evidence="3" type="ORF">E4L95_10460</name>
</gene>
<dbReference type="AlphaFoldDB" id="A0A4Z1CGC4"/>
<accession>A0A4Z1CGC4</accession>
<evidence type="ECO:0000313" key="3">
    <source>
        <dbReference type="EMBL" id="TGN60517.1"/>
    </source>
</evidence>
<dbReference type="OrthoDB" id="7203912at2"/>
<dbReference type="RefSeq" id="WP_135817582.1">
    <property type="nucleotide sequence ID" value="NZ_SRPG01000086.1"/>
</dbReference>
<keyword evidence="3" id="KW-0969">Cilium</keyword>
<evidence type="ECO:0000256" key="1">
    <source>
        <dbReference type="SAM" id="MobiDB-lite"/>
    </source>
</evidence>
<proteinExistence type="predicted"/>
<keyword evidence="3" id="KW-0966">Cell projection</keyword>
<evidence type="ECO:0000313" key="4">
    <source>
        <dbReference type="Proteomes" id="UP000297972"/>
    </source>
</evidence>
<feature type="region of interest" description="Disordered" evidence="1">
    <location>
        <begin position="181"/>
        <end position="323"/>
    </location>
</feature>
<name>A0A4Z1CGC4_9RHOB</name>
<dbReference type="Gene3D" id="3.30.750.140">
    <property type="match status" value="1"/>
</dbReference>
<evidence type="ECO:0000259" key="2">
    <source>
        <dbReference type="Pfam" id="PF02120"/>
    </source>
</evidence>
<dbReference type="Proteomes" id="UP000297972">
    <property type="component" value="Unassembled WGS sequence"/>
</dbReference>
<protein>
    <submittedName>
        <fullName evidence="3">Flagellar hook-length control protein FliK</fullName>
    </submittedName>
</protein>
<organism evidence="3 4">
    <name type="scientific">Paracoccus liaowanqingii</name>
    <dbReference type="NCBI Taxonomy" id="2560053"/>
    <lineage>
        <taxon>Bacteria</taxon>
        <taxon>Pseudomonadati</taxon>
        <taxon>Pseudomonadota</taxon>
        <taxon>Alphaproteobacteria</taxon>
        <taxon>Rhodobacterales</taxon>
        <taxon>Paracoccaceae</taxon>
        <taxon>Paracoccus</taxon>
    </lineage>
</organism>